<feature type="binding site" evidence="9">
    <location>
        <begin position="41"/>
        <end position="45"/>
    </location>
    <ligand>
        <name>substrate</name>
    </ligand>
</feature>
<feature type="binding site" evidence="9">
    <location>
        <position position="156"/>
    </location>
    <ligand>
        <name>substrate</name>
    </ligand>
</feature>
<dbReference type="OrthoDB" id="415590at2759"/>
<evidence type="ECO:0000313" key="12">
    <source>
        <dbReference type="Proteomes" id="UP000696280"/>
    </source>
</evidence>
<feature type="domain" description="Carbohydrate kinase PfkB" evidence="10">
    <location>
        <begin position="6"/>
        <end position="289"/>
    </location>
</feature>
<accession>A0A9N9PY69</accession>
<evidence type="ECO:0000256" key="1">
    <source>
        <dbReference type="ARBA" id="ARBA00022679"/>
    </source>
</evidence>
<evidence type="ECO:0000256" key="6">
    <source>
        <dbReference type="ARBA" id="ARBA00022842"/>
    </source>
</evidence>
<feature type="binding site" evidence="9">
    <location>
        <position position="358"/>
    </location>
    <ligand>
        <name>K(+)</name>
        <dbReference type="ChEBI" id="CHEBI:29103"/>
    </ligand>
</feature>
<comment type="activity regulation">
    <text evidence="9">Activated by a monovalent cation that binds near, but not in, the active site. The most likely occupant of the site in vivo is potassium. Ion binding induces a conformational change that may alter substrate affinity.</text>
</comment>
<keyword evidence="3 9" id="KW-0547">Nucleotide-binding</keyword>
<dbReference type="GO" id="GO:0019303">
    <property type="term" value="P:D-ribose catabolic process"/>
    <property type="evidence" value="ECO:0007669"/>
    <property type="project" value="UniProtKB-UniRule"/>
</dbReference>
<evidence type="ECO:0000259" key="10">
    <source>
        <dbReference type="Pfam" id="PF00294"/>
    </source>
</evidence>
<reference evidence="11" key="1">
    <citation type="submission" date="2021-07" db="EMBL/GenBank/DDBJ databases">
        <authorList>
            <person name="Durling M."/>
        </authorList>
    </citation>
    <scope>NUCLEOTIDE SEQUENCE</scope>
</reference>
<dbReference type="CDD" id="cd01174">
    <property type="entry name" value="ribokinase"/>
    <property type="match status" value="1"/>
</dbReference>
<evidence type="ECO:0000256" key="2">
    <source>
        <dbReference type="ARBA" id="ARBA00022723"/>
    </source>
</evidence>
<comment type="pathway">
    <text evidence="9">Carbohydrate metabolism; D-ribose degradation; D-ribose 5-phosphate from beta-D-ribopyranose: step 2/2.</text>
</comment>
<dbReference type="GO" id="GO:0046872">
    <property type="term" value="F:metal ion binding"/>
    <property type="evidence" value="ECO:0007669"/>
    <property type="project" value="UniProtKB-KW"/>
</dbReference>
<keyword evidence="9" id="KW-0539">Nucleus</keyword>
<dbReference type="InterPro" id="IPR011611">
    <property type="entry name" value="PfkB_dom"/>
</dbReference>
<dbReference type="Proteomes" id="UP000696280">
    <property type="component" value="Unassembled WGS sequence"/>
</dbReference>
<keyword evidence="12" id="KW-1185">Reference proteome</keyword>
<evidence type="ECO:0000313" key="11">
    <source>
        <dbReference type="EMBL" id="CAG8960080.1"/>
    </source>
</evidence>
<feature type="binding site" evidence="9">
    <location>
        <position position="356"/>
    </location>
    <ligand>
        <name>K(+)</name>
        <dbReference type="ChEBI" id="CHEBI:29103"/>
    </ligand>
</feature>
<protein>
    <recommendedName>
        <fullName evidence="9">Ribokinase</fullName>
        <shortName evidence="9">RK</shortName>
        <ecNumber evidence="9">2.7.1.15</ecNumber>
    </recommendedName>
</protein>
<comment type="cofactor">
    <cofactor evidence="9">
        <name>Mg(2+)</name>
        <dbReference type="ChEBI" id="CHEBI:18420"/>
    </cofactor>
    <text evidence="9">Requires a divalent cation, most likely magnesium in vivo, as an electrophilic catalyst to aid phosphoryl group transfer. It is the chelate of the metal and the nucleotide that is the actual substrate.</text>
</comment>
<evidence type="ECO:0000256" key="7">
    <source>
        <dbReference type="ARBA" id="ARBA00022958"/>
    </source>
</evidence>
<feature type="binding site" evidence="9">
    <location>
        <begin position="240"/>
        <end position="245"/>
    </location>
    <ligand>
        <name>ATP</name>
        <dbReference type="ChEBI" id="CHEBI:30616"/>
    </ligand>
</feature>
<sequence length="369" mass="38108">MSTKIITVIGSLNTDLVTVTPRVPDGGETLTATSFSTGSGGKGANQAVAAARLSRPKPPTPTHEEPLTIKMIGAVGEDTFGPSLIAGLSKDGIDTSSIQTIPNQTTGVAVILVESTSGENRILLQPGANHSLFPSSFLTPSSLGTPLPSLIILQLEIPLETVLQIMNTAKQAHIPVLLNPAPAIELPDSCYKNIDHLILNETEAALLSSRPLSVLTAPGFNWSTITTLFLKKGVKNVVITLGSKGAFFAHEGMEEGVLVEATKVERVVDTTAAGDTFVGSYAVNVVRSGSGLVDEGVVGGACRASARTVERVVDTTAAGDTFVGSYAVNVVRSGSGLVDEGVVGGACRASARTVQREGAQSAIPWADEV</sequence>
<dbReference type="PANTHER" id="PTHR10584:SF166">
    <property type="entry name" value="RIBOKINASE"/>
    <property type="match status" value="1"/>
</dbReference>
<keyword evidence="7 9" id="KW-0630">Potassium</keyword>
<keyword evidence="2 9" id="KW-0479">Metal-binding</keyword>
<dbReference type="HAMAP" id="MF_01987">
    <property type="entry name" value="Ribokinase"/>
    <property type="match status" value="1"/>
</dbReference>
<keyword evidence="4 9" id="KW-0418">Kinase</keyword>
<feature type="binding site" evidence="9">
    <location>
        <position position="200"/>
    </location>
    <ligand>
        <name>ATP</name>
        <dbReference type="ChEBI" id="CHEBI:30616"/>
    </ligand>
</feature>
<dbReference type="GO" id="GO:0004747">
    <property type="term" value="F:ribokinase activity"/>
    <property type="evidence" value="ECO:0007669"/>
    <property type="project" value="UniProtKB-UniRule"/>
</dbReference>
<feature type="binding site" evidence="9">
    <location>
        <position position="353"/>
    </location>
    <ligand>
        <name>K(+)</name>
        <dbReference type="ChEBI" id="CHEBI:29103"/>
    </ligand>
</feature>
<feature type="active site" description="Proton acceptor" evidence="9">
    <location>
        <position position="275"/>
    </location>
</feature>
<feature type="binding site" evidence="9">
    <location>
        <position position="275"/>
    </location>
    <ligand>
        <name>substrate</name>
    </ligand>
</feature>
<feature type="binding site" evidence="9">
    <location>
        <begin position="274"/>
        <end position="275"/>
    </location>
    <ligand>
        <name>ATP</name>
        <dbReference type="ChEBI" id="CHEBI:30616"/>
    </ligand>
</feature>
<dbReference type="PRINTS" id="PR00990">
    <property type="entry name" value="RIBOKINASE"/>
</dbReference>
<dbReference type="InterPro" id="IPR002139">
    <property type="entry name" value="Ribo/fructo_kinase"/>
</dbReference>
<keyword evidence="8 9" id="KW-0119">Carbohydrate metabolism</keyword>
<evidence type="ECO:0000256" key="9">
    <source>
        <dbReference type="HAMAP-Rule" id="MF_03215"/>
    </source>
</evidence>
<dbReference type="GO" id="GO:0005737">
    <property type="term" value="C:cytoplasm"/>
    <property type="evidence" value="ECO:0007669"/>
    <property type="project" value="UniProtKB-SubCell"/>
</dbReference>
<name>A0A9N9PY69_9HELO</name>
<dbReference type="GO" id="GO:0005634">
    <property type="term" value="C:nucleus"/>
    <property type="evidence" value="ECO:0007669"/>
    <property type="project" value="UniProtKB-SubCell"/>
</dbReference>
<proteinExistence type="inferred from homology"/>
<keyword evidence="1 9" id="KW-0808">Transferase</keyword>
<comment type="similarity">
    <text evidence="9">Belongs to the carbohydrate kinase PfkB family. Ribokinase subfamily.</text>
</comment>
<evidence type="ECO:0000256" key="8">
    <source>
        <dbReference type="ARBA" id="ARBA00023277"/>
    </source>
</evidence>
<organism evidence="11 12">
    <name type="scientific">Hymenoscyphus fraxineus</name>
    <dbReference type="NCBI Taxonomy" id="746836"/>
    <lineage>
        <taxon>Eukaryota</taxon>
        <taxon>Fungi</taxon>
        <taxon>Dikarya</taxon>
        <taxon>Ascomycota</taxon>
        <taxon>Pezizomycotina</taxon>
        <taxon>Leotiomycetes</taxon>
        <taxon>Helotiales</taxon>
        <taxon>Helotiaceae</taxon>
        <taxon>Hymenoscyphus</taxon>
    </lineage>
</organism>
<comment type="subcellular location">
    <subcellularLocation>
        <location evidence="9">Cytoplasm</location>
    </subcellularLocation>
    <subcellularLocation>
        <location evidence="9">Nucleus</location>
    </subcellularLocation>
</comment>
<keyword evidence="6 9" id="KW-0460">Magnesium</keyword>
<evidence type="ECO:0000256" key="5">
    <source>
        <dbReference type="ARBA" id="ARBA00022840"/>
    </source>
</evidence>
<comment type="caution">
    <text evidence="9">Lacks conserved residue(s) required for the propagation of feature annotation.</text>
</comment>
<dbReference type="InterPro" id="IPR011877">
    <property type="entry name" value="Ribokinase"/>
</dbReference>
<feature type="binding site" evidence="9">
    <location>
        <position position="269"/>
    </location>
    <ligand>
        <name>K(+)</name>
        <dbReference type="ChEBI" id="CHEBI:29103"/>
    </ligand>
</feature>
<dbReference type="EC" id="2.7.1.15" evidence="9"/>
<evidence type="ECO:0000256" key="3">
    <source>
        <dbReference type="ARBA" id="ARBA00022741"/>
    </source>
</evidence>
<dbReference type="AlphaFoldDB" id="A0A9N9PY69"/>
<evidence type="ECO:0000256" key="4">
    <source>
        <dbReference type="ARBA" id="ARBA00022777"/>
    </source>
</evidence>
<dbReference type="PANTHER" id="PTHR10584">
    <property type="entry name" value="SUGAR KINASE"/>
    <property type="match status" value="1"/>
</dbReference>
<comment type="caution">
    <text evidence="11">The sequence shown here is derived from an EMBL/GenBank/DDBJ whole genome shotgun (WGS) entry which is preliminary data.</text>
</comment>
<dbReference type="Pfam" id="PF00294">
    <property type="entry name" value="PfkB"/>
    <property type="match status" value="2"/>
</dbReference>
<comment type="subunit">
    <text evidence="9">Homodimer.</text>
</comment>
<dbReference type="InterPro" id="IPR029056">
    <property type="entry name" value="Ribokinase-like"/>
</dbReference>
<feature type="domain" description="Carbohydrate kinase PfkB" evidence="10">
    <location>
        <begin position="308"/>
        <end position="365"/>
    </location>
</feature>
<gene>
    <name evidence="11" type="ORF">HYFRA_00010558</name>
</gene>
<dbReference type="Gene3D" id="3.40.1190.20">
    <property type="match status" value="1"/>
</dbReference>
<keyword evidence="9" id="KW-0963">Cytoplasm</keyword>
<dbReference type="SUPFAM" id="SSF53613">
    <property type="entry name" value="Ribokinase-like"/>
    <property type="match status" value="2"/>
</dbReference>
<feature type="binding site" evidence="9">
    <location>
        <begin position="13"/>
        <end position="15"/>
    </location>
    <ligand>
        <name>substrate</name>
    </ligand>
</feature>
<feature type="binding site" evidence="9">
    <location>
        <position position="271"/>
    </location>
    <ligand>
        <name>K(+)</name>
        <dbReference type="ChEBI" id="CHEBI:29103"/>
    </ligand>
</feature>
<keyword evidence="5 9" id="KW-0067">ATP-binding</keyword>
<dbReference type="EMBL" id="CAJVRL010000096">
    <property type="protein sequence ID" value="CAG8960080.1"/>
    <property type="molecule type" value="Genomic_DNA"/>
</dbReference>
<comment type="function">
    <text evidence="9">Catalyzes the phosphorylation of ribose at O-5 in a reaction requiring ATP and magnesium. The resulting D-ribose-5-phosphate can then be used either for sythesis of nucleotides, histidine, and tryptophan, or as a component of the pentose phosphate pathway.</text>
</comment>
<dbReference type="GO" id="GO:0005524">
    <property type="term" value="F:ATP binding"/>
    <property type="evidence" value="ECO:0007669"/>
    <property type="project" value="UniProtKB-UniRule"/>
</dbReference>
<comment type="catalytic activity">
    <reaction evidence="9">
        <text>D-ribose + ATP = D-ribose 5-phosphate + ADP + H(+)</text>
        <dbReference type="Rhea" id="RHEA:13697"/>
        <dbReference type="ChEBI" id="CHEBI:15378"/>
        <dbReference type="ChEBI" id="CHEBI:30616"/>
        <dbReference type="ChEBI" id="CHEBI:47013"/>
        <dbReference type="ChEBI" id="CHEBI:78346"/>
        <dbReference type="ChEBI" id="CHEBI:456216"/>
        <dbReference type="EC" id="2.7.1.15"/>
    </reaction>
</comment>